<dbReference type="PANTHER" id="PTHR33130:SF33">
    <property type="entry name" value="PUTATIVE (DUF1639)-RELATED"/>
    <property type="match status" value="1"/>
</dbReference>
<protein>
    <submittedName>
        <fullName evidence="3">Uncharacterized protein</fullName>
    </submittedName>
</protein>
<feature type="compositionally biased region" description="Low complexity" evidence="2">
    <location>
        <begin position="303"/>
        <end position="316"/>
    </location>
</feature>
<comment type="caution">
    <text evidence="3">The sequence shown here is derived from an EMBL/GenBank/DDBJ whole genome shotgun (WGS) entry which is preliminary data.</text>
</comment>
<feature type="compositionally biased region" description="Basic residues" evidence="2">
    <location>
        <begin position="499"/>
        <end position="508"/>
    </location>
</feature>
<dbReference type="Proteomes" id="UP001237642">
    <property type="component" value="Unassembled WGS sequence"/>
</dbReference>
<evidence type="ECO:0000256" key="1">
    <source>
        <dbReference type="SAM" id="Coils"/>
    </source>
</evidence>
<evidence type="ECO:0000313" key="3">
    <source>
        <dbReference type="EMBL" id="KAK1368010.1"/>
    </source>
</evidence>
<feature type="coiled-coil region" evidence="1">
    <location>
        <begin position="93"/>
        <end position="123"/>
    </location>
</feature>
<dbReference type="InterPro" id="IPR012438">
    <property type="entry name" value="DUF1639"/>
</dbReference>
<reference evidence="3" key="1">
    <citation type="submission" date="2023-02" db="EMBL/GenBank/DDBJ databases">
        <title>Genome of toxic invasive species Heracleum sosnowskyi carries increased number of genes despite the absence of recent whole-genome duplications.</title>
        <authorList>
            <person name="Schelkunov M."/>
            <person name="Shtratnikova V."/>
            <person name="Makarenko M."/>
            <person name="Klepikova A."/>
            <person name="Omelchenko D."/>
            <person name="Novikova G."/>
            <person name="Obukhova E."/>
            <person name="Bogdanov V."/>
            <person name="Penin A."/>
            <person name="Logacheva M."/>
        </authorList>
    </citation>
    <scope>NUCLEOTIDE SEQUENCE</scope>
    <source>
        <strain evidence="3">Hsosn_3</strain>
        <tissue evidence="3">Leaf</tissue>
    </source>
</reference>
<feature type="compositionally biased region" description="Low complexity" evidence="2">
    <location>
        <begin position="224"/>
        <end position="238"/>
    </location>
</feature>
<feature type="region of interest" description="Disordered" evidence="2">
    <location>
        <begin position="180"/>
        <end position="342"/>
    </location>
</feature>
<evidence type="ECO:0000313" key="4">
    <source>
        <dbReference type="Proteomes" id="UP001237642"/>
    </source>
</evidence>
<keyword evidence="4" id="KW-1185">Reference proteome</keyword>
<keyword evidence="1" id="KW-0175">Coiled coil</keyword>
<feature type="compositionally biased region" description="Polar residues" evidence="2">
    <location>
        <begin position="260"/>
        <end position="274"/>
    </location>
</feature>
<organism evidence="3 4">
    <name type="scientific">Heracleum sosnowskyi</name>
    <dbReference type="NCBI Taxonomy" id="360622"/>
    <lineage>
        <taxon>Eukaryota</taxon>
        <taxon>Viridiplantae</taxon>
        <taxon>Streptophyta</taxon>
        <taxon>Embryophyta</taxon>
        <taxon>Tracheophyta</taxon>
        <taxon>Spermatophyta</taxon>
        <taxon>Magnoliopsida</taxon>
        <taxon>eudicotyledons</taxon>
        <taxon>Gunneridae</taxon>
        <taxon>Pentapetalae</taxon>
        <taxon>asterids</taxon>
        <taxon>campanulids</taxon>
        <taxon>Apiales</taxon>
        <taxon>Apiaceae</taxon>
        <taxon>Apioideae</taxon>
        <taxon>apioid superclade</taxon>
        <taxon>Tordylieae</taxon>
        <taxon>Tordyliinae</taxon>
        <taxon>Heracleum</taxon>
    </lineage>
</organism>
<feature type="region of interest" description="Disordered" evidence="2">
    <location>
        <begin position="496"/>
        <end position="519"/>
    </location>
</feature>
<reference evidence="3" key="2">
    <citation type="submission" date="2023-05" db="EMBL/GenBank/DDBJ databases">
        <authorList>
            <person name="Schelkunov M.I."/>
        </authorList>
    </citation>
    <scope>NUCLEOTIDE SEQUENCE</scope>
    <source>
        <strain evidence="3">Hsosn_3</strain>
        <tissue evidence="3">Leaf</tissue>
    </source>
</reference>
<dbReference type="PANTHER" id="PTHR33130">
    <property type="entry name" value="PUTATIVE (DUF1639)-RELATED"/>
    <property type="match status" value="1"/>
</dbReference>
<accession>A0AAD8MA88</accession>
<dbReference type="Pfam" id="PF07797">
    <property type="entry name" value="DUF1639"/>
    <property type="match status" value="1"/>
</dbReference>
<proteinExistence type="predicted"/>
<dbReference type="EMBL" id="JAUIZM010000008">
    <property type="protein sequence ID" value="KAK1368010.1"/>
    <property type="molecule type" value="Genomic_DNA"/>
</dbReference>
<name>A0AAD8MA88_9APIA</name>
<evidence type="ECO:0000256" key="2">
    <source>
        <dbReference type="SAM" id="MobiDB-lite"/>
    </source>
</evidence>
<dbReference type="AlphaFoldDB" id="A0AAD8MA88"/>
<gene>
    <name evidence="3" type="ORF">POM88_034102</name>
</gene>
<sequence length="519" mass="56108">MEGGEDNEMKQKLQELQKQLGKKQLFEEAVSAISSLLTLSYASASTSLRNLFYTIVCRVATILKARYTAKGFWTSGLHLFQEADKLVAEPSQKDHLRNCIAQAKEHLSELDNQSEGVERVQNRTGGYLFEGHFSVDAEPPQPEWLMQSNLSTPVANLVPLHNGGGGSGDMLLQWGHRKRSRISRSVENRSAGASTVGNGMADDSSSSSSTQLHAMMKAPRRSITLPTPATTTAGLLETKNSSNTNIMPPPSSILPDKISITASVPANSSTSNGKVGSHKPSSKDNSSFVNRRNLEDRSGVGSGSHPPRSSSSSKGVIAAASSSRSKLVKRSPQKVVEKNDQKKIGSTCATTAVCSSGSASLKIDEKVNGLVHQEQVGGFGMNHHQNNIGSALPQEAGCRNSATTNNNHEDIGSTKIEAGGVAAVAVNGGGEVHEWPRVHIPLTRKEKEEDFLLMKGTKLPHRPKKRPKAVDRMLQYCFPGTWLADVTKARYEVKEKKCTTKKPKRRGLKGMESMESDSD</sequence>